<dbReference type="Proteomes" id="UP001479933">
    <property type="component" value="Chromosome"/>
</dbReference>
<reference evidence="1 2" key="1">
    <citation type="journal article" date="2023" name="Virus Evol.">
        <title>Computational host range prediction-The good, the bad, and the ugly.</title>
        <authorList>
            <person name="Howell A.A."/>
            <person name="Versoza C.J."/>
            <person name="Pfeifer S.P."/>
        </authorList>
    </citation>
    <scope>NUCLEOTIDE SEQUENCE [LARGE SCALE GENOMIC DNA]</scope>
    <source>
        <strain evidence="1 2">1610/1b</strain>
    </source>
</reference>
<dbReference type="PANTHER" id="PTHR36849:SF1">
    <property type="entry name" value="CYTOPLASMIC PROTEIN"/>
    <property type="match status" value="1"/>
</dbReference>
<evidence type="ECO:0000313" key="2">
    <source>
        <dbReference type="Proteomes" id="UP001479933"/>
    </source>
</evidence>
<dbReference type="Pfam" id="PF22752">
    <property type="entry name" value="DUF488-N3i"/>
    <property type="match status" value="1"/>
</dbReference>
<protein>
    <submittedName>
        <fullName evidence="1">DUF488 family protein</fullName>
    </submittedName>
</protein>
<dbReference type="InterPro" id="IPR052552">
    <property type="entry name" value="YeaO-like"/>
</dbReference>
<accession>A0ABZ2TXJ8</accession>
<dbReference type="PANTHER" id="PTHR36849">
    <property type="entry name" value="CYTOPLASMIC PROTEIN-RELATED"/>
    <property type="match status" value="1"/>
</dbReference>
<evidence type="ECO:0000313" key="1">
    <source>
        <dbReference type="EMBL" id="WYY06068.1"/>
    </source>
</evidence>
<keyword evidence="2" id="KW-1185">Reference proteome</keyword>
<proteinExistence type="predicted"/>
<dbReference type="RefSeq" id="WP_066161697.1">
    <property type="nucleotide sequence ID" value="NZ_CP136137.1"/>
</dbReference>
<gene>
    <name evidence="1" type="ORF">RVF87_13395</name>
</gene>
<dbReference type="EMBL" id="CP136137">
    <property type="protein sequence ID" value="WYY06068.1"/>
    <property type="molecule type" value="Genomic_DNA"/>
</dbReference>
<sequence length="118" mass="12961">MTVSIARVYDAPGDGRVLVDRLWPRGIKKDDPRIGRWLKDAAPSKELRSWYHANMDQYDTFHERYLAELSAPGPAADALAELVDLAKAGDLELATAMKDPAQSEVPTLVEAIEAELAG</sequence>
<name>A0ABZ2TXJ8_9ACTN</name>
<organism evidence="1 2">
    <name type="scientific">Gordonia hydrophobica</name>
    <dbReference type="NCBI Taxonomy" id="40516"/>
    <lineage>
        <taxon>Bacteria</taxon>
        <taxon>Bacillati</taxon>
        <taxon>Actinomycetota</taxon>
        <taxon>Actinomycetes</taxon>
        <taxon>Mycobacteriales</taxon>
        <taxon>Gordoniaceae</taxon>
        <taxon>Gordonia</taxon>
    </lineage>
</organism>